<dbReference type="EMBL" id="CP042435">
    <property type="protein sequence ID" value="QEC69376.1"/>
    <property type="molecule type" value="Genomic_DNA"/>
</dbReference>
<dbReference type="PANTHER" id="PTHR46018">
    <property type="entry name" value="ZINC PHOSPHODIESTERASE ELAC PROTEIN 1"/>
    <property type="match status" value="1"/>
</dbReference>
<evidence type="ECO:0000313" key="9">
    <source>
        <dbReference type="EMBL" id="QEC69376.1"/>
    </source>
</evidence>
<gene>
    <name evidence="8" type="primary">rnz</name>
    <name evidence="9" type="ORF">FRZ67_19465</name>
</gene>
<dbReference type="NCBIfam" id="NF000801">
    <property type="entry name" value="PRK00055.1-3"/>
    <property type="match status" value="1"/>
</dbReference>
<dbReference type="OrthoDB" id="9800940at2"/>
<dbReference type="SUPFAM" id="SSF56281">
    <property type="entry name" value="Metallo-hydrolase/oxidoreductase"/>
    <property type="match status" value="1"/>
</dbReference>
<evidence type="ECO:0000256" key="7">
    <source>
        <dbReference type="ARBA" id="ARBA00022833"/>
    </source>
</evidence>
<dbReference type="InterPro" id="IPR036866">
    <property type="entry name" value="RibonucZ/Hydroxyglut_hydro"/>
</dbReference>
<keyword evidence="6 8" id="KW-0378">Hydrolase</keyword>
<dbReference type="Pfam" id="PF23023">
    <property type="entry name" value="Anti-Pycsar_Apyc1"/>
    <property type="match status" value="1"/>
</dbReference>
<dbReference type="AlphaFoldDB" id="A0A5B8VFQ2"/>
<accession>A0A5B8VFQ2</accession>
<evidence type="ECO:0000256" key="8">
    <source>
        <dbReference type="HAMAP-Rule" id="MF_01818"/>
    </source>
</evidence>
<keyword evidence="10" id="KW-1185">Reference proteome</keyword>
<organism evidence="9 10">
    <name type="scientific">Panacibacter ginsenosidivorans</name>
    <dbReference type="NCBI Taxonomy" id="1813871"/>
    <lineage>
        <taxon>Bacteria</taxon>
        <taxon>Pseudomonadati</taxon>
        <taxon>Bacteroidota</taxon>
        <taxon>Chitinophagia</taxon>
        <taxon>Chitinophagales</taxon>
        <taxon>Chitinophagaceae</taxon>
        <taxon>Panacibacter</taxon>
    </lineage>
</organism>
<feature type="binding site" evidence="8">
    <location>
        <position position="63"/>
    </location>
    <ligand>
        <name>Zn(2+)</name>
        <dbReference type="ChEBI" id="CHEBI:29105"/>
        <label>1</label>
        <note>catalytic</note>
    </ligand>
</feature>
<dbReference type="RefSeq" id="WP_147192253.1">
    <property type="nucleotide sequence ID" value="NZ_CP042435.1"/>
</dbReference>
<sequence>MFGVTILGNNSALPAYDRHPTAQIVTLNDQLFLIDCGEGTQMQLSRYKIRRSKISHIFISHLHGDHYFGLPGLLTSFSLMNREQDLHLHAPEPLKRILELQFSTADTRFSYKLLFHALGDEGVIVDDEKFTVETFKVFHRIDCWGFVIREKKKPRKIDMEKLAGKDIPAIFYERLKAGEDYITKSGERIANESVTIANTAAKSYGFCGDTIYNETICKHLNDITLLYHEATFLKDQEERAASRFHSTTIQAAKIAQTAKPKRLLIGHFSSKYEILDAFLEETVAVFPQTQLALEGVTYIIK</sequence>
<comment type="catalytic activity">
    <reaction evidence="8">
        <text>Endonucleolytic cleavage of RNA, removing extra 3' nucleotides from tRNA precursor, generating 3' termini of tRNAs. A 3'-hydroxy group is left at the tRNA terminus and a 5'-phosphoryl group is left at the trailer molecule.</text>
        <dbReference type="EC" id="3.1.26.11"/>
    </reaction>
</comment>
<feature type="binding site" evidence="8">
    <location>
        <position position="61"/>
    </location>
    <ligand>
        <name>Zn(2+)</name>
        <dbReference type="ChEBI" id="CHEBI:29105"/>
        <label>1</label>
        <note>catalytic</note>
    </ligand>
</feature>
<dbReference type="KEGG" id="pgin:FRZ67_19465"/>
<keyword evidence="7 8" id="KW-0862">Zinc</keyword>
<feature type="binding site" evidence="8">
    <location>
        <position position="267"/>
    </location>
    <ligand>
        <name>Zn(2+)</name>
        <dbReference type="ChEBI" id="CHEBI:29105"/>
        <label>2</label>
        <note>catalytic</note>
    </ligand>
</feature>
<dbReference type="GO" id="GO:0008270">
    <property type="term" value="F:zinc ion binding"/>
    <property type="evidence" value="ECO:0007669"/>
    <property type="project" value="UniProtKB-UniRule"/>
</dbReference>
<feature type="binding site" evidence="8">
    <location>
        <position position="66"/>
    </location>
    <ligand>
        <name>Zn(2+)</name>
        <dbReference type="ChEBI" id="CHEBI:29105"/>
        <label>2</label>
        <note>catalytic</note>
    </ligand>
</feature>
<evidence type="ECO:0000256" key="6">
    <source>
        <dbReference type="ARBA" id="ARBA00022801"/>
    </source>
</evidence>
<keyword evidence="2 8" id="KW-0819">tRNA processing</keyword>
<evidence type="ECO:0000256" key="1">
    <source>
        <dbReference type="ARBA" id="ARBA00011738"/>
    </source>
</evidence>
<dbReference type="Proteomes" id="UP000321533">
    <property type="component" value="Chromosome"/>
</dbReference>
<feature type="binding site" evidence="8">
    <location>
        <position position="209"/>
    </location>
    <ligand>
        <name>Zn(2+)</name>
        <dbReference type="ChEBI" id="CHEBI:29105"/>
        <label>2</label>
        <note>catalytic</note>
    </ligand>
</feature>
<keyword evidence="3 8" id="KW-0540">Nuclease</keyword>
<dbReference type="InterPro" id="IPR013471">
    <property type="entry name" value="RNase_Z/BN"/>
</dbReference>
<evidence type="ECO:0000313" key="10">
    <source>
        <dbReference type="Proteomes" id="UP000321533"/>
    </source>
</evidence>
<dbReference type="GO" id="GO:0042781">
    <property type="term" value="F:3'-tRNA processing endoribonuclease activity"/>
    <property type="evidence" value="ECO:0007669"/>
    <property type="project" value="UniProtKB-UniRule"/>
</dbReference>
<proteinExistence type="inferred from homology"/>
<dbReference type="HAMAP" id="MF_01818">
    <property type="entry name" value="RNase_Z_BN"/>
    <property type="match status" value="1"/>
</dbReference>
<feature type="binding site" evidence="8">
    <location>
        <position position="139"/>
    </location>
    <ligand>
        <name>Zn(2+)</name>
        <dbReference type="ChEBI" id="CHEBI:29105"/>
        <label>1</label>
        <note>catalytic</note>
    </ligand>
</feature>
<protein>
    <recommendedName>
        <fullName evidence="8">Ribonuclease Z</fullName>
        <shortName evidence="8">RNase Z</shortName>
        <ecNumber evidence="8">3.1.26.11</ecNumber>
    </recommendedName>
    <alternativeName>
        <fullName evidence="8">tRNA 3 endonuclease</fullName>
    </alternativeName>
    <alternativeName>
        <fullName evidence="8">tRNase Z</fullName>
    </alternativeName>
</protein>
<dbReference type="CDD" id="cd07717">
    <property type="entry name" value="RNaseZ_ZiPD-like_MBL-fold"/>
    <property type="match status" value="1"/>
</dbReference>
<comment type="subunit">
    <text evidence="1 8">Homodimer.</text>
</comment>
<dbReference type="Gene3D" id="3.60.15.10">
    <property type="entry name" value="Ribonuclease Z/Hydroxyacylglutathione hydrolase-like"/>
    <property type="match status" value="1"/>
</dbReference>
<evidence type="ECO:0000256" key="4">
    <source>
        <dbReference type="ARBA" id="ARBA00022723"/>
    </source>
</evidence>
<feature type="binding site" evidence="8">
    <location>
        <position position="65"/>
    </location>
    <ligand>
        <name>Zn(2+)</name>
        <dbReference type="ChEBI" id="CHEBI:29105"/>
        <label>2</label>
        <note>catalytic</note>
    </ligand>
</feature>
<comment type="similarity">
    <text evidence="8">Belongs to the RNase Z family.</text>
</comment>
<dbReference type="PANTHER" id="PTHR46018:SF2">
    <property type="entry name" value="ZINC PHOSPHODIESTERASE ELAC PROTEIN 1"/>
    <property type="match status" value="1"/>
</dbReference>
<feature type="active site" description="Proton acceptor" evidence="8">
    <location>
        <position position="65"/>
    </location>
</feature>
<feature type="binding site" evidence="8">
    <location>
        <position position="209"/>
    </location>
    <ligand>
        <name>Zn(2+)</name>
        <dbReference type="ChEBI" id="CHEBI:29105"/>
        <label>1</label>
        <note>catalytic</note>
    </ligand>
</feature>
<comment type="cofactor">
    <cofactor evidence="8">
        <name>Zn(2+)</name>
        <dbReference type="ChEBI" id="CHEBI:29105"/>
    </cofactor>
    <text evidence="8">Binds 2 Zn(2+) ions.</text>
</comment>
<comment type="function">
    <text evidence="8">Zinc phosphodiesterase, which displays some tRNA 3'-processing endonuclease activity. Probably involved in tRNA maturation, by removing a 3'-trailer from precursor tRNA.</text>
</comment>
<dbReference type="EC" id="3.1.26.11" evidence="8"/>
<keyword evidence="4 8" id="KW-0479">Metal-binding</keyword>
<evidence type="ECO:0000256" key="5">
    <source>
        <dbReference type="ARBA" id="ARBA00022759"/>
    </source>
</evidence>
<evidence type="ECO:0000256" key="3">
    <source>
        <dbReference type="ARBA" id="ARBA00022722"/>
    </source>
</evidence>
<evidence type="ECO:0000256" key="2">
    <source>
        <dbReference type="ARBA" id="ARBA00022694"/>
    </source>
</evidence>
<keyword evidence="5 8" id="KW-0255">Endonuclease</keyword>
<reference evidence="9 10" key="1">
    <citation type="journal article" date="2016" name="Int. J. Syst. Evol. Microbiol.">
        <title>Panacibacter ginsenosidivorans gen. nov., sp. nov., with ginsenoside converting activity isolated from soil of a ginseng field.</title>
        <authorList>
            <person name="Siddiqi M.Z."/>
            <person name="Muhammad Shafi S."/>
            <person name="Choi K.D."/>
            <person name="Im W.T."/>
        </authorList>
    </citation>
    <scope>NUCLEOTIDE SEQUENCE [LARGE SCALE GENOMIC DNA]</scope>
    <source>
        <strain evidence="9 10">Gsoil1550</strain>
    </source>
</reference>
<name>A0A5B8VFQ2_9BACT</name>